<keyword evidence="2" id="KW-1185">Reference proteome</keyword>
<proteinExistence type="predicted"/>
<sequence>MKAGSINRNAAHRRRLIKKVHRKRIFARERLFSGFYYINQHHHSCPISAISFPGDDAEKNC</sequence>
<gene>
    <name evidence="1" type="ORF">EDC91_12619</name>
</gene>
<evidence type="ECO:0000313" key="2">
    <source>
        <dbReference type="Proteomes" id="UP000294832"/>
    </source>
</evidence>
<accession>A0A4R2FGS2</accession>
<evidence type="ECO:0000313" key="1">
    <source>
        <dbReference type="EMBL" id="TCN81153.1"/>
    </source>
</evidence>
<dbReference type="EMBL" id="SLWF01000026">
    <property type="protein sequence ID" value="TCN81153.1"/>
    <property type="molecule type" value="Genomic_DNA"/>
</dbReference>
<name>A0A4R2FGS2_9GAMM</name>
<reference evidence="1 2" key="1">
    <citation type="submission" date="2019-03" db="EMBL/GenBank/DDBJ databases">
        <title>Freshwater and sediment microbial communities from various areas in North America, analyzing microbe dynamics in response to fracking.</title>
        <authorList>
            <person name="Lamendella R."/>
        </authorList>
    </citation>
    <scope>NUCLEOTIDE SEQUENCE [LARGE SCALE GENOMIC DNA]</scope>
    <source>
        <strain evidence="1 2">74A</strain>
    </source>
</reference>
<dbReference type="Proteomes" id="UP000294832">
    <property type="component" value="Unassembled WGS sequence"/>
</dbReference>
<organism evidence="1 2">
    <name type="scientific">Shewanella fodinae</name>
    <dbReference type="NCBI Taxonomy" id="552357"/>
    <lineage>
        <taxon>Bacteria</taxon>
        <taxon>Pseudomonadati</taxon>
        <taxon>Pseudomonadota</taxon>
        <taxon>Gammaproteobacteria</taxon>
        <taxon>Alteromonadales</taxon>
        <taxon>Shewanellaceae</taxon>
        <taxon>Shewanella</taxon>
    </lineage>
</organism>
<comment type="caution">
    <text evidence="1">The sequence shown here is derived from an EMBL/GenBank/DDBJ whole genome shotgun (WGS) entry which is preliminary data.</text>
</comment>
<dbReference type="AlphaFoldDB" id="A0A4R2FGS2"/>
<protein>
    <submittedName>
        <fullName evidence="1">Uncharacterized protein</fullName>
    </submittedName>
</protein>